<dbReference type="AlphaFoldDB" id="A0A9Q0FMD6"/>
<name>A0A9Q0FMD6_9ROSI</name>
<proteinExistence type="predicted"/>
<feature type="compositionally biased region" description="Polar residues" evidence="2">
    <location>
        <begin position="627"/>
        <end position="637"/>
    </location>
</feature>
<keyword evidence="1" id="KW-0175">Coiled coil</keyword>
<dbReference type="GO" id="GO:0010183">
    <property type="term" value="P:pollen tube guidance"/>
    <property type="evidence" value="ECO:0007669"/>
    <property type="project" value="TreeGrafter"/>
</dbReference>
<evidence type="ECO:0000256" key="2">
    <source>
        <dbReference type="SAM" id="MobiDB-lite"/>
    </source>
</evidence>
<dbReference type="PANTHER" id="PTHR37253">
    <property type="entry name" value="PROTEIN GAMETE EXPRESSED 3"/>
    <property type="match status" value="1"/>
</dbReference>
<feature type="transmembrane region" description="Helical" evidence="3">
    <location>
        <begin position="415"/>
        <end position="440"/>
    </location>
</feature>
<dbReference type="SUPFAM" id="SSF50998">
    <property type="entry name" value="Quinoprotein alcohol dehydrogenase-like"/>
    <property type="match status" value="1"/>
</dbReference>
<dbReference type="GO" id="GO:0009793">
    <property type="term" value="P:embryo development ending in seed dormancy"/>
    <property type="evidence" value="ECO:0007669"/>
    <property type="project" value="TreeGrafter"/>
</dbReference>
<dbReference type="EMBL" id="JAKUCV010004980">
    <property type="protein sequence ID" value="KAJ4833255.1"/>
    <property type="molecule type" value="Genomic_DNA"/>
</dbReference>
<dbReference type="GO" id="GO:0005886">
    <property type="term" value="C:plasma membrane"/>
    <property type="evidence" value="ECO:0007669"/>
    <property type="project" value="TreeGrafter"/>
</dbReference>
<evidence type="ECO:0000313" key="5">
    <source>
        <dbReference type="EMBL" id="KAJ4833255.1"/>
    </source>
</evidence>
<feature type="compositionally biased region" description="Basic and acidic residues" evidence="2">
    <location>
        <begin position="556"/>
        <end position="576"/>
    </location>
</feature>
<evidence type="ECO:0000259" key="4">
    <source>
        <dbReference type="Pfam" id="PF13360"/>
    </source>
</evidence>
<feature type="compositionally biased region" description="Basic and acidic residues" evidence="2">
    <location>
        <begin position="612"/>
        <end position="621"/>
    </location>
</feature>
<keyword evidence="3" id="KW-0472">Membrane</keyword>
<protein>
    <recommendedName>
        <fullName evidence="4">Pyrrolo-quinoline quinone repeat domain-containing protein</fullName>
    </recommendedName>
</protein>
<dbReference type="Gene3D" id="2.130.10.10">
    <property type="entry name" value="YVTN repeat-like/Quinoprotein amine dehydrogenase"/>
    <property type="match status" value="1"/>
</dbReference>
<reference evidence="5" key="1">
    <citation type="submission" date="2022-02" db="EMBL/GenBank/DDBJ databases">
        <authorList>
            <person name="Henning P.M."/>
            <person name="McCubbin A.G."/>
            <person name="Shore J.S."/>
        </authorList>
    </citation>
    <scope>NUCLEOTIDE SEQUENCE</scope>
    <source>
        <strain evidence="5">F60SS</strain>
        <tissue evidence="5">Leaves</tissue>
    </source>
</reference>
<dbReference type="OrthoDB" id="19653at2759"/>
<feature type="domain" description="Pyrrolo-quinoline quinone repeat" evidence="4">
    <location>
        <begin position="16"/>
        <end position="236"/>
    </location>
</feature>
<evidence type="ECO:0000256" key="3">
    <source>
        <dbReference type="SAM" id="Phobius"/>
    </source>
</evidence>
<keyword evidence="3" id="KW-0812">Transmembrane</keyword>
<dbReference type="FunFam" id="2.130.10.10:FF:001929">
    <property type="entry name" value="Protein GAMETE EXPRESSED 3"/>
    <property type="match status" value="1"/>
</dbReference>
<feature type="region of interest" description="Disordered" evidence="2">
    <location>
        <begin position="552"/>
        <end position="640"/>
    </location>
</feature>
<dbReference type="Pfam" id="PF13360">
    <property type="entry name" value="PQQ_2"/>
    <property type="match status" value="1"/>
</dbReference>
<keyword evidence="3" id="KW-1133">Transmembrane helix</keyword>
<sequence length="651" mass="71922">QESSGKTNFRLSKPLLGDDGRIYSCSDRNLYAFESNGSIAWTLNLGYSCNPGMAPVHGGRGKMYMVAENRVLKISFLDVGKSPQTAEVFFGPEKGQRDAGDIIGVATSTLTSSVFITIKNRGLFAYKMRGQLQWSVGPMLSQFGYRLGCRKGIADCFFASVPVIDQCEASIYIANTAGEVYSLSIQNPYFNWVQDLSSFDRNFTITPGNNGRLYITVPNRSLVLALDVSTGEVLWQINIGPLSTAECEPIVDSNGWISIGSLDGLLYSISPTGYLNKFTKVSEQDYVIQASPYLDCSGYAVYISQAKMEGKVSHIIGQETYVSAMKPIGVVLTLLVPATGAIYWSETYPGHFQSSLSQSDLQNFVLDEGILLAFLAASGTSNPIPCRSKYQKLTSSCSQARPKHQSIQTGHERTILVFLLFQSMVLVVFAGLVRFCCIFWRKKKLQGQGLGIFLEKRRSLHLKKKELDRTITELEQKAAEEAASNEVIEELGGLVQEREGIQRKLSTTYSLGRDRSRTGLKSKSLLPMYDGKTRSYSFQNAKKESVTIFHTLSDTSSRESSSEKEYEARAKAKAPVEAETSSEGGNSDEEFKSSSEPSSSSRMCISPMSVEQEPRKEKLFDEGEIVESSQSTSNGSRSLWLKKRKTLSSIK</sequence>
<dbReference type="Proteomes" id="UP001141552">
    <property type="component" value="Unassembled WGS sequence"/>
</dbReference>
<evidence type="ECO:0000256" key="1">
    <source>
        <dbReference type="SAM" id="Coils"/>
    </source>
</evidence>
<dbReference type="PANTHER" id="PTHR37253:SF1">
    <property type="entry name" value="PROTEIN GAMETE EXPRESSED 3"/>
    <property type="match status" value="1"/>
</dbReference>
<feature type="coiled-coil region" evidence="1">
    <location>
        <begin position="457"/>
        <end position="491"/>
    </location>
</feature>
<dbReference type="InterPro" id="IPR011047">
    <property type="entry name" value="Quinoprotein_ADH-like_sf"/>
</dbReference>
<evidence type="ECO:0000313" key="6">
    <source>
        <dbReference type="Proteomes" id="UP001141552"/>
    </source>
</evidence>
<keyword evidence="6" id="KW-1185">Reference proteome</keyword>
<gene>
    <name evidence="5" type="ORF">Tsubulata_005089</name>
</gene>
<feature type="non-terminal residue" evidence="5">
    <location>
        <position position="651"/>
    </location>
</feature>
<dbReference type="InterPro" id="IPR018391">
    <property type="entry name" value="PQQ_b-propeller_rpt"/>
</dbReference>
<comment type="caution">
    <text evidence="5">The sequence shown here is derived from an EMBL/GenBank/DDBJ whole genome shotgun (WGS) entry which is preliminary data.</text>
</comment>
<dbReference type="InterPro" id="IPR045301">
    <property type="entry name" value="GEX3-like"/>
</dbReference>
<organism evidence="5 6">
    <name type="scientific">Turnera subulata</name>
    <dbReference type="NCBI Taxonomy" id="218843"/>
    <lineage>
        <taxon>Eukaryota</taxon>
        <taxon>Viridiplantae</taxon>
        <taxon>Streptophyta</taxon>
        <taxon>Embryophyta</taxon>
        <taxon>Tracheophyta</taxon>
        <taxon>Spermatophyta</taxon>
        <taxon>Magnoliopsida</taxon>
        <taxon>eudicotyledons</taxon>
        <taxon>Gunneridae</taxon>
        <taxon>Pentapetalae</taxon>
        <taxon>rosids</taxon>
        <taxon>fabids</taxon>
        <taxon>Malpighiales</taxon>
        <taxon>Passifloraceae</taxon>
        <taxon>Turnera</taxon>
    </lineage>
</organism>
<dbReference type="InterPro" id="IPR015943">
    <property type="entry name" value="WD40/YVTN_repeat-like_dom_sf"/>
</dbReference>
<dbReference type="InterPro" id="IPR002372">
    <property type="entry name" value="PQQ_rpt_dom"/>
</dbReference>
<feature type="compositionally biased region" description="Low complexity" evidence="2">
    <location>
        <begin position="594"/>
        <end position="609"/>
    </location>
</feature>
<accession>A0A9Q0FMD6</accession>
<reference evidence="5" key="2">
    <citation type="journal article" date="2023" name="Plants (Basel)">
        <title>Annotation of the Turnera subulata (Passifloraceae) Draft Genome Reveals the S-Locus Evolved after the Divergence of Turneroideae from Passifloroideae in a Stepwise Manner.</title>
        <authorList>
            <person name="Henning P.M."/>
            <person name="Roalson E.H."/>
            <person name="Mir W."/>
            <person name="McCubbin A.G."/>
            <person name="Shore J.S."/>
        </authorList>
    </citation>
    <scope>NUCLEOTIDE SEQUENCE</scope>
    <source>
        <strain evidence="5">F60SS</strain>
    </source>
</reference>
<dbReference type="SMART" id="SM00564">
    <property type="entry name" value="PQQ"/>
    <property type="match status" value="5"/>
</dbReference>